<dbReference type="CDD" id="cd08771">
    <property type="entry name" value="DLP_1"/>
    <property type="match status" value="1"/>
</dbReference>
<dbReference type="SUPFAM" id="SSF52540">
    <property type="entry name" value="P-loop containing nucleoside triphosphate hydrolases"/>
    <property type="match status" value="1"/>
</dbReference>
<evidence type="ECO:0000313" key="7">
    <source>
        <dbReference type="Proteomes" id="UP000799750"/>
    </source>
</evidence>
<reference evidence="6" key="1">
    <citation type="journal article" date="2020" name="Stud. Mycol.">
        <title>101 Dothideomycetes genomes: a test case for predicting lifestyles and emergence of pathogens.</title>
        <authorList>
            <person name="Haridas S."/>
            <person name="Albert R."/>
            <person name="Binder M."/>
            <person name="Bloem J."/>
            <person name="Labutti K."/>
            <person name="Salamov A."/>
            <person name="Andreopoulos B."/>
            <person name="Baker S."/>
            <person name="Barry K."/>
            <person name="Bills G."/>
            <person name="Bluhm B."/>
            <person name="Cannon C."/>
            <person name="Castanera R."/>
            <person name="Culley D."/>
            <person name="Daum C."/>
            <person name="Ezra D."/>
            <person name="Gonzalez J."/>
            <person name="Henrissat B."/>
            <person name="Kuo A."/>
            <person name="Liang C."/>
            <person name="Lipzen A."/>
            <person name="Lutzoni F."/>
            <person name="Magnuson J."/>
            <person name="Mondo S."/>
            <person name="Nolan M."/>
            <person name="Ohm R."/>
            <person name="Pangilinan J."/>
            <person name="Park H.-J."/>
            <person name="Ramirez L."/>
            <person name="Alfaro M."/>
            <person name="Sun H."/>
            <person name="Tritt A."/>
            <person name="Yoshinaga Y."/>
            <person name="Zwiers L.-H."/>
            <person name="Turgeon B."/>
            <person name="Goodwin S."/>
            <person name="Spatafora J."/>
            <person name="Crous P."/>
            <person name="Grigoriev I."/>
        </authorList>
    </citation>
    <scope>NUCLEOTIDE SEQUENCE</scope>
    <source>
        <strain evidence="6">CBS 269.34</strain>
    </source>
</reference>
<dbReference type="PANTHER" id="PTHR11566:SF131">
    <property type="entry name" value="GTPASE, PUTATIVE (AFU_ORTHOLOGUE AFUA_6G07630)-RELATED"/>
    <property type="match status" value="1"/>
</dbReference>
<dbReference type="InterPro" id="IPR022812">
    <property type="entry name" value="Dynamin"/>
</dbReference>
<accession>A0A6A6QQJ8</accession>
<dbReference type="SMART" id="SM00053">
    <property type="entry name" value="DYNc"/>
    <property type="match status" value="1"/>
</dbReference>
<dbReference type="Pfam" id="PF00350">
    <property type="entry name" value="Dynamin_N"/>
    <property type="match status" value="1"/>
</dbReference>
<feature type="domain" description="Dynamin-type G" evidence="5">
    <location>
        <begin position="115"/>
        <end position="444"/>
    </location>
</feature>
<feature type="domain" description="GED" evidence="4">
    <location>
        <begin position="776"/>
        <end position="889"/>
    </location>
</feature>
<gene>
    <name evidence="6" type="ORF">BU16DRAFT_40598</name>
</gene>
<proteinExistence type="predicted"/>
<dbReference type="OrthoDB" id="5061070at2759"/>
<dbReference type="Gene3D" id="1.20.120.1240">
    <property type="entry name" value="Dynamin, middle domain"/>
    <property type="match status" value="1"/>
</dbReference>
<dbReference type="PROSITE" id="PS51388">
    <property type="entry name" value="GED"/>
    <property type="match status" value="1"/>
</dbReference>
<dbReference type="GO" id="GO:0003924">
    <property type="term" value="F:GTPase activity"/>
    <property type="evidence" value="ECO:0007669"/>
    <property type="project" value="InterPro"/>
</dbReference>
<evidence type="ECO:0000259" key="4">
    <source>
        <dbReference type="PROSITE" id="PS51388"/>
    </source>
</evidence>
<feature type="region of interest" description="Disordered" evidence="3">
    <location>
        <begin position="1"/>
        <end position="71"/>
    </location>
</feature>
<sequence>MVTRSQKAPQRAKSSRTREFIDVDAVAGDQPSSGETTILDDSTYVDPEPSTQDNVGESASSSSTAQNSGADTHTLIKQEALAQLHSHDMDTMSRRPKELIKALNRLSELGLQNYEVPLPNIVVLGDQSAGKSSVIEAISEITVPRSSGTCTRCPLLIKSLVDDEPGAVWRCKVDLHRNFEYYGKTFPRSMDKDVIFKPWVANATPVVVPFMRVDNKDDLRDAIHRAQLALLNPGKPSASYASGPVQAIGDSNGLQCEFTPNVVSIEISGPGMINLSFYDLPGIINQTEDEDKPWLVSIVRNLACKYIESPNTIVLLAKSMEVDPQNSSAARLAQEEGANNRCIGVLTKPDRIPRGDSVVMWQRMLSGEAFTLPLGYYVTKQPSQADLNRETVTHDRARQLENNFFASAKPWCTDFAKFKHRFGTVALQKALYDELVGRMVKGLPNIRQSIRAQINDLDEELENIPEPPTQNAQAAVNELVQSFANQVAKLMEGEHPFNEWRLTWKSQRQSFLNNLTTMRPTLRIQGSLDTGLYPNQIDLTADSDDDEQSPLPLRIAATPVVTPSKRRKVEEPSTPRQTMPRQQAPKTPTHNRDQAPPKVFELDDICKALNDMSSSDIPREVDSKALDFLILESLQEWDRPTDAFFQSLDRALRVQLRGIFDQTFGAWQTSELYKKSWEIIDQFLKLHMTEQRETLAMHALNVEREKPFAGDDQLWDHHISEALVALQHARTMRRLTIYANEKADVTGKEVKPSELAGLKSKPEVAKIVTNDPYRREVEVMAKIRGYYKIASVRFYSNICLSLQSKLFKMLRLSLRHEITIGLGVFADDGKPPHFLCFTFRTNLAKGRDRCKVLLEEDPQRAEQRRVLLNKRLALVEGQKCLDDLLDKYKDANDDDVDSMEIC</sequence>
<dbReference type="GO" id="GO:0008017">
    <property type="term" value="F:microtubule binding"/>
    <property type="evidence" value="ECO:0007669"/>
    <property type="project" value="TreeGrafter"/>
</dbReference>
<dbReference type="GO" id="GO:0005737">
    <property type="term" value="C:cytoplasm"/>
    <property type="evidence" value="ECO:0007669"/>
    <property type="project" value="TreeGrafter"/>
</dbReference>
<dbReference type="InterPro" id="IPR045063">
    <property type="entry name" value="Dynamin_N"/>
</dbReference>
<dbReference type="EMBL" id="MU004190">
    <property type="protein sequence ID" value="KAF2494444.1"/>
    <property type="molecule type" value="Genomic_DNA"/>
</dbReference>
<evidence type="ECO:0000313" key="6">
    <source>
        <dbReference type="EMBL" id="KAF2494444.1"/>
    </source>
</evidence>
<keyword evidence="6" id="KW-0378">Hydrolase</keyword>
<feature type="compositionally biased region" description="Polar residues" evidence="3">
    <location>
        <begin position="30"/>
        <end position="40"/>
    </location>
</feature>
<feature type="region of interest" description="Disordered" evidence="3">
    <location>
        <begin position="538"/>
        <end position="597"/>
    </location>
</feature>
<dbReference type="Pfam" id="PF01031">
    <property type="entry name" value="Dynamin_M"/>
    <property type="match status" value="1"/>
</dbReference>
<keyword evidence="7" id="KW-1185">Reference proteome</keyword>
<dbReference type="PRINTS" id="PR00195">
    <property type="entry name" value="DYNAMIN"/>
</dbReference>
<dbReference type="Gene3D" id="3.40.50.300">
    <property type="entry name" value="P-loop containing nucleotide triphosphate hydrolases"/>
    <property type="match status" value="1"/>
</dbReference>
<evidence type="ECO:0000256" key="1">
    <source>
        <dbReference type="ARBA" id="ARBA00022741"/>
    </source>
</evidence>
<dbReference type="InterPro" id="IPR020850">
    <property type="entry name" value="GED_dom"/>
</dbReference>
<dbReference type="InterPro" id="IPR001401">
    <property type="entry name" value="Dynamin_GTPase"/>
</dbReference>
<keyword evidence="1" id="KW-0547">Nucleotide-binding</keyword>
<dbReference type="PROSITE" id="PS51718">
    <property type="entry name" value="G_DYNAMIN_2"/>
    <property type="match status" value="1"/>
</dbReference>
<dbReference type="InterPro" id="IPR030381">
    <property type="entry name" value="G_DYNAMIN_dom"/>
</dbReference>
<dbReference type="InterPro" id="IPR000375">
    <property type="entry name" value="Dynamin_stalk"/>
</dbReference>
<feature type="compositionally biased region" description="Polar residues" evidence="3">
    <location>
        <begin position="574"/>
        <end position="588"/>
    </location>
</feature>
<dbReference type="InterPro" id="IPR027417">
    <property type="entry name" value="P-loop_NTPase"/>
</dbReference>
<dbReference type="PANTHER" id="PTHR11566">
    <property type="entry name" value="DYNAMIN"/>
    <property type="match status" value="1"/>
</dbReference>
<dbReference type="AlphaFoldDB" id="A0A6A6QQJ8"/>
<keyword evidence="2" id="KW-0342">GTP-binding</keyword>
<evidence type="ECO:0000259" key="5">
    <source>
        <dbReference type="PROSITE" id="PS51718"/>
    </source>
</evidence>
<name>A0A6A6QQJ8_9PEZI</name>
<dbReference type="GO" id="GO:0005874">
    <property type="term" value="C:microtubule"/>
    <property type="evidence" value="ECO:0007669"/>
    <property type="project" value="TreeGrafter"/>
</dbReference>
<dbReference type="Proteomes" id="UP000799750">
    <property type="component" value="Unassembled WGS sequence"/>
</dbReference>
<protein>
    <submittedName>
        <fullName evidence="6">P-loop containing nucleoside triphosphate hydrolase protein</fullName>
    </submittedName>
</protein>
<dbReference type="GO" id="GO:0031623">
    <property type="term" value="P:receptor internalization"/>
    <property type="evidence" value="ECO:0007669"/>
    <property type="project" value="TreeGrafter"/>
</dbReference>
<feature type="compositionally biased region" description="Low complexity" evidence="3">
    <location>
        <begin position="58"/>
        <end position="70"/>
    </location>
</feature>
<dbReference type="GO" id="GO:0005886">
    <property type="term" value="C:plasma membrane"/>
    <property type="evidence" value="ECO:0007669"/>
    <property type="project" value="TreeGrafter"/>
</dbReference>
<dbReference type="GO" id="GO:0005525">
    <property type="term" value="F:GTP binding"/>
    <property type="evidence" value="ECO:0007669"/>
    <property type="project" value="InterPro"/>
</dbReference>
<organism evidence="6 7">
    <name type="scientific">Lophium mytilinum</name>
    <dbReference type="NCBI Taxonomy" id="390894"/>
    <lineage>
        <taxon>Eukaryota</taxon>
        <taxon>Fungi</taxon>
        <taxon>Dikarya</taxon>
        <taxon>Ascomycota</taxon>
        <taxon>Pezizomycotina</taxon>
        <taxon>Dothideomycetes</taxon>
        <taxon>Pleosporomycetidae</taxon>
        <taxon>Mytilinidiales</taxon>
        <taxon>Mytilinidiaceae</taxon>
        <taxon>Lophium</taxon>
    </lineage>
</organism>
<evidence type="ECO:0000256" key="3">
    <source>
        <dbReference type="SAM" id="MobiDB-lite"/>
    </source>
</evidence>
<evidence type="ECO:0000256" key="2">
    <source>
        <dbReference type="ARBA" id="ARBA00023134"/>
    </source>
</evidence>